<reference evidence="1 2" key="1">
    <citation type="submission" date="2019-11" db="EMBL/GenBank/DDBJ databases">
        <title>Whole genome sequence of Oryza granulata.</title>
        <authorList>
            <person name="Li W."/>
        </authorList>
    </citation>
    <scope>NUCLEOTIDE SEQUENCE [LARGE SCALE GENOMIC DNA]</scope>
    <source>
        <strain evidence="2">cv. Menghai</strain>
        <tissue evidence="1">Leaf</tissue>
    </source>
</reference>
<organism evidence="1 2">
    <name type="scientific">Oryza meyeriana var. granulata</name>
    <dbReference type="NCBI Taxonomy" id="110450"/>
    <lineage>
        <taxon>Eukaryota</taxon>
        <taxon>Viridiplantae</taxon>
        <taxon>Streptophyta</taxon>
        <taxon>Embryophyta</taxon>
        <taxon>Tracheophyta</taxon>
        <taxon>Spermatophyta</taxon>
        <taxon>Magnoliopsida</taxon>
        <taxon>Liliopsida</taxon>
        <taxon>Poales</taxon>
        <taxon>Poaceae</taxon>
        <taxon>BOP clade</taxon>
        <taxon>Oryzoideae</taxon>
        <taxon>Oryzeae</taxon>
        <taxon>Oryzinae</taxon>
        <taxon>Oryza</taxon>
        <taxon>Oryza meyeriana</taxon>
    </lineage>
</organism>
<comment type="caution">
    <text evidence="1">The sequence shown here is derived from an EMBL/GenBank/DDBJ whole genome shotgun (WGS) entry which is preliminary data.</text>
</comment>
<dbReference type="AlphaFoldDB" id="A0A6G1EKD1"/>
<proteinExistence type="predicted"/>
<dbReference type="OrthoDB" id="1900198at2759"/>
<evidence type="ECO:0000313" key="2">
    <source>
        <dbReference type="Proteomes" id="UP000479710"/>
    </source>
</evidence>
<keyword evidence="2" id="KW-1185">Reference proteome</keyword>
<gene>
    <name evidence="1" type="ORF">E2562_015613</name>
</gene>
<accession>A0A6G1EKD1</accession>
<evidence type="ECO:0000313" key="1">
    <source>
        <dbReference type="EMBL" id="KAF0925199.1"/>
    </source>
</evidence>
<dbReference type="Proteomes" id="UP000479710">
    <property type="component" value="Unassembled WGS sequence"/>
</dbReference>
<dbReference type="EMBL" id="SPHZ02000003">
    <property type="protein sequence ID" value="KAF0925199.1"/>
    <property type="molecule type" value="Genomic_DNA"/>
</dbReference>
<protein>
    <submittedName>
        <fullName evidence="1">Uncharacterized protein</fullName>
    </submittedName>
</protein>
<name>A0A6G1EKD1_9ORYZ</name>
<sequence>MALSIIALFRQARDRLLSPSAPDIAIKLMGPNRSQNNRFSLPTGNELAALIVPGFHHGISYREVDDPPGARTELTEMLTDIKDGHAFGVVRAFVHTVEF</sequence>